<dbReference type="OrthoDB" id="583302at2"/>
<sequence>MSTAEVERLLIAGGSDKALRIRYDQADTVEDFIALAGAEGFDFTADELAQVLREAGDSFESQGNPRARQIWWS</sequence>
<organism evidence="2 3">
    <name type="scientific">Propionibacterium cyclohexanicum</name>
    <dbReference type="NCBI Taxonomy" id="64702"/>
    <lineage>
        <taxon>Bacteria</taxon>
        <taxon>Bacillati</taxon>
        <taxon>Actinomycetota</taxon>
        <taxon>Actinomycetes</taxon>
        <taxon>Propionibacteriales</taxon>
        <taxon>Propionibacteriaceae</taxon>
        <taxon>Propionibacterium</taxon>
    </lineage>
</organism>
<feature type="domain" description="Nif11" evidence="1">
    <location>
        <begin position="1"/>
        <end position="48"/>
    </location>
</feature>
<keyword evidence="3" id="KW-1185">Reference proteome</keyword>
<evidence type="ECO:0000259" key="1">
    <source>
        <dbReference type="Pfam" id="PF07862"/>
    </source>
</evidence>
<name>A0A1H9TUN4_9ACTN</name>
<evidence type="ECO:0000313" key="3">
    <source>
        <dbReference type="Proteomes" id="UP000198815"/>
    </source>
</evidence>
<gene>
    <name evidence="2" type="ORF">SAMN05443377_12821</name>
</gene>
<accession>A0A1H9TUN4</accession>
<protein>
    <recommendedName>
        <fullName evidence="1">Nif11 domain-containing protein</fullName>
    </recommendedName>
</protein>
<dbReference type="InterPro" id="IPR012903">
    <property type="entry name" value="Nif11"/>
</dbReference>
<dbReference type="EMBL" id="FOGZ01000028">
    <property type="protein sequence ID" value="SES00637.1"/>
    <property type="molecule type" value="Genomic_DNA"/>
</dbReference>
<reference evidence="3" key="1">
    <citation type="submission" date="2016-10" db="EMBL/GenBank/DDBJ databases">
        <authorList>
            <person name="Varghese N."/>
            <person name="Submissions S."/>
        </authorList>
    </citation>
    <scope>NUCLEOTIDE SEQUENCE [LARGE SCALE GENOMIC DNA]</scope>
    <source>
        <strain evidence="3">DSM 16859</strain>
    </source>
</reference>
<dbReference type="Pfam" id="PF07862">
    <property type="entry name" value="Nif11"/>
    <property type="match status" value="1"/>
</dbReference>
<evidence type="ECO:0000313" key="2">
    <source>
        <dbReference type="EMBL" id="SES00637.1"/>
    </source>
</evidence>
<dbReference type="AlphaFoldDB" id="A0A1H9TUN4"/>
<dbReference type="STRING" id="64702.SAMN05443377_12821"/>
<dbReference type="RefSeq" id="WP_091971091.1">
    <property type="nucleotide sequence ID" value="NZ_FOGZ01000028.1"/>
</dbReference>
<proteinExistence type="predicted"/>
<dbReference type="Proteomes" id="UP000198815">
    <property type="component" value="Unassembled WGS sequence"/>
</dbReference>